<feature type="transmembrane region" description="Helical" evidence="1">
    <location>
        <begin position="57"/>
        <end position="75"/>
    </location>
</feature>
<accession>A0AA51MML2</accession>
<feature type="transmembrane region" description="Helical" evidence="1">
    <location>
        <begin position="81"/>
        <end position="100"/>
    </location>
</feature>
<dbReference type="Proteomes" id="UP001223336">
    <property type="component" value="Unassembled WGS sequence"/>
</dbReference>
<dbReference type="RefSeq" id="WP_308136489.1">
    <property type="nucleotide sequence ID" value="NZ_CP133197.1"/>
</dbReference>
<sequence>MNPLLTPQEQAHVASVRALQRFSGNDTPTLSNGKQERIKQTLDTLQRFNLFKHATNALALGFVGFYLLTFTSIAGDGNHIYTVYRLFPVIASVGITLAIWRLPTNSLLRLFYLAGLFVVSWIGA</sequence>
<evidence type="ECO:0000313" key="3">
    <source>
        <dbReference type="EMBL" id="WML87259.1"/>
    </source>
</evidence>
<evidence type="ECO:0000256" key="1">
    <source>
        <dbReference type="SAM" id="Phobius"/>
    </source>
</evidence>
<keyword evidence="1" id="KW-0472">Membrane</keyword>
<proteinExistence type="predicted"/>
<dbReference type="AlphaFoldDB" id="A0AA51MML2"/>
<dbReference type="EMBL" id="CP133217">
    <property type="protein sequence ID" value="WML87259.1"/>
    <property type="molecule type" value="Genomic_DNA"/>
</dbReference>
<dbReference type="Proteomes" id="UP001229862">
    <property type="component" value="Chromosome"/>
</dbReference>
<feature type="transmembrane region" description="Helical" evidence="1">
    <location>
        <begin position="107"/>
        <end position="123"/>
    </location>
</feature>
<organism evidence="3">
    <name type="scientific">Thiothrix subterranea</name>
    <dbReference type="NCBI Taxonomy" id="2735563"/>
    <lineage>
        <taxon>Bacteria</taxon>
        <taxon>Pseudomonadati</taxon>
        <taxon>Pseudomonadota</taxon>
        <taxon>Gammaproteobacteria</taxon>
        <taxon>Thiotrichales</taxon>
        <taxon>Thiotrichaceae</taxon>
        <taxon>Thiothrix</taxon>
    </lineage>
</organism>
<keyword evidence="4" id="KW-1185">Reference proteome</keyword>
<keyword evidence="1" id="KW-0812">Transmembrane</keyword>
<reference evidence="3 4" key="1">
    <citation type="submission" date="2023-08" db="EMBL/GenBank/DDBJ databases">
        <title>New molecular markers tilS and rpoB for phylogenetic and monitoring studies of the genus Thiothrix biodiversity.</title>
        <authorList>
            <person name="Ravin N.V."/>
            <person name="Smolyakov D."/>
            <person name="Markov N.D."/>
            <person name="Beletsky A.V."/>
            <person name="Mardanov A.V."/>
            <person name="Rudenko T.S."/>
            <person name="Grabovich M.Y."/>
        </authorList>
    </citation>
    <scope>NUCLEOTIDE SEQUENCE</scope>
    <source>
        <strain evidence="3">DNT52</strain>
        <strain evidence="2 4">H33</strain>
    </source>
</reference>
<name>A0AA51MML2_9GAMM</name>
<evidence type="ECO:0000313" key="4">
    <source>
        <dbReference type="Proteomes" id="UP001223336"/>
    </source>
</evidence>
<evidence type="ECO:0000313" key="2">
    <source>
        <dbReference type="EMBL" id="MDQ5770823.1"/>
    </source>
</evidence>
<keyword evidence="1" id="KW-1133">Transmembrane helix</keyword>
<dbReference type="EMBL" id="JAVFKN010000041">
    <property type="protein sequence ID" value="MDQ5770823.1"/>
    <property type="molecule type" value="Genomic_DNA"/>
</dbReference>
<protein>
    <submittedName>
        <fullName evidence="3">Uncharacterized protein</fullName>
    </submittedName>
</protein>
<gene>
    <name evidence="2" type="ORF">RCC75_20000</name>
    <name evidence="3" type="ORF">RCG00_02610</name>
</gene>